<evidence type="ECO:0000259" key="1">
    <source>
        <dbReference type="PROSITE" id="PS51677"/>
    </source>
</evidence>
<gene>
    <name evidence="2" type="primary">pdaA_11</name>
    <name evidence="2" type="ORF">SDC9_156192</name>
</gene>
<dbReference type="EC" id="3.5.1.-" evidence="2"/>
<evidence type="ECO:0000313" key="2">
    <source>
        <dbReference type="EMBL" id="MPN08904.1"/>
    </source>
</evidence>
<dbReference type="InterPro" id="IPR011330">
    <property type="entry name" value="Glyco_hydro/deAcase_b/a-brl"/>
</dbReference>
<dbReference type="AlphaFoldDB" id="A0A645F8H5"/>
<name>A0A645F8H5_9ZZZZ</name>
<dbReference type="PANTHER" id="PTHR10587:SF78">
    <property type="entry name" value="PEPTIDOGLYCAN-N-ACETYLMURAMIC ACID DEACETYLASE PDAA"/>
    <property type="match status" value="1"/>
</dbReference>
<dbReference type="EMBL" id="VSSQ01054994">
    <property type="protein sequence ID" value="MPN08904.1"/>
    <property type="molecule type" value="Genomic_DNA"/>
</dbReference>
<organism evidence="2">
    <name type="scientific">bioreactor metagenome</name>
    <dbReference type="NCBI Taxonomy" id="1076179"/>
    <lineage>
        <taxon>unclassified sequences</taxon>
        <taxon>metagenomes</taxon>
        <taxon>ecological metagenomes</taxon>
    </lineage>
</organism>
<protein>
    <submittedName>
        <fullName evidence="2">Peptidoglycan-N-acetylmuramic acid deacetylase PdaA</fullName>
        <ecNumber evidence="2">3.5.1.-</ecNumber>
    </submittedName>
</protein>
<dbReference type="SUPFAM" id="SSF88713">
    <property type="entry name" value="Glycoside hydrolase/deacetylase"/>
    <property type="match status" value="1"/>
</dbReference>
<proteinExistence type="predicted"/>
<dbReference type="Gene3D" id="3.20.20.370">
    <property type="entry name" value="Glycoside hydrolase/deacetylase"/>
    <property type="match status" value="1"/>
</dbReference>
<comment type="caution">
    <text evidence="2">The sequence shown here is derived from an EMBL/GenBank/DDBJ whole genome shotgun (WGS) entry which is preliminary data.</text>
</comment>
<feature type="domain" description="NodB homology" evidence="1">
    <location>
        <begin position="1"/>
        <end position="92"/>
    </location>
</feature>
<dbReference type="InterPro" id="IPR002509">
    <property type="entry name" value="NODB_dom"/>
</dbReference>
<dbReference type="GO" id="GO:0016810">
    <property type="term" value="F:hydrolase activity, acting on carbon-nitrogen (but not peptide) bonds"/>
    <property type="evidence" value="ECO:0007669"/>
    <property type="project" value="InterPro"/>
</dbReference>
<reference evidence="2" key="1">
    <citation type="submission" date="2019-08" db="EMBL/GenBank/DDBJ databases">
        <authorList>
            <person name="Kucharzyk K."/>
            <person name="Murdoch R.W."/>
            <person name="Higgins S."/>
            <person name="Loffler F."/>
        </authorList>
    </citation>
    <scope>NUCLEOTIDE SEQUENCE</scope>
</reference>
<accession>A0A645F8H5</accession>
<dbReference type="PROSITE" id="PS51677">
    <property type="entry name" value="NODB"/>
    <property type="match status" value="1"/>
</dbReference>
<dbReference type="InterPro" id="IPR050248">
    <property type="entry name" value="Polysacc_deacetylase_ArnD"/>
</dbReference>
<dbReference type="GO" id="GO:0005975">
    <property type="term" value="P:carbohydrate metabolic process"/>
    <property type="evidence" value="ECO:0007669"/>
    <property type="project" value="InterPro"/>
</dbReference>
<sequence length="109" mass="12627">MDMTLFFRPPAGEYSIRTLEKTQELGYKTIFWSFAYQDWLTDAQPGKQTAYNNIINYSHNGCIMLLHAVSKSNTEALDSAIKELKAEGYRFESLENLPKQEEILSRLKK</sequence>
<dbReference type="GO" id="GO:0016020">
    <property type="term" value="C:membrane"/>
    <property type="evidence" value="ECO:0007669"/>
    <property type="project" value="TreeGrafter"/>
</dbReference>
<dbReference type="PANTHER" id="PTHR10587">
    <property type="entry name" value="GLYCOSYL TRANSFERASE-RELATED"/>
    <property type="match status" value="1"/>
</dbReference>
<keyword evidence="2" id="KW-0378">Hydrolase</keyword>